<dbReference type="Pfam" id="PF14219">
    <property type="entry name" value="DUF4328"/>
    <property type="match status" value="1"/>
</dbReference>
<keyword evidence="1" id="KW-1133">Transmembrane helix</keyword>
<keyword evidence="1" id="KW-0812">Transmembrane</keyword>
<feature type="domain" description="DUF4328" evidence="2">
    <location>
        <begin position="58"/>
        <end position="213"/>
    </location>
</feature>
<sequence length="228" mass="24134">MHPHSLRPLRGPATAAVATLAVAAAAEIFWVLGGPHLAPTVSRLVEEAGPQGPDGLAVAATFLLLRYLAHAVAAVAFVVWLLRARANADSLSRVPHRWPRILAVLGWFLPVLNWWIPKQIVDDVWAVSRPGGVRGEHIGKEVHSWLIWAWWVSWLLGFWVLPLAAGLLLAMGAPDSLASGSGSGAGSGFDAYGLAVTLVAAALAVAVVLRITRCQEGRRAWAGAGSPP</sequence>
<reference evidence="3 4" key="1">
    <citation type="submission" date="2023-07" db="EMBL/GenBank/DDBJ databases">
        <title>Sequencing the genomes of 1000 actinobacteria strains.</title>
        <authorList>
            <person name="Klenk H.-P."/>
        </authorList>
    </citation>
    <scope>NUCLEOTIDE SEQUENCE [LARGE SCALE GENOMIC DNA]</scope>
    <source>
        <strain evidence="3 4">DSM 44109</strain>
    </source>
</reference>
<proteinExistence type="predicted"/>
<feature type="transmembrane region" description="Helical" evidence="1">
    <location>
        <begin position="12"/>
        <end position="32"/>
    </location>
</feature>
<evidence type="ECO:0000313" key="3">
    <source>
        <dbReference type="EMBL" id="MDP9865386.1"/>
    </source>
</evidence>
<evidence type="ECO:0000313" key="4">
    <source>
        <dbReference type="Proteomes" id="UP001230426"/>
    </source>
</evidence>
<keyword evidence="1" id="KW-0472">Membrane</keyword>
<accession>A0ABT9R930</accession>
<dbReference type="InterPro" id="IPR025565">
    <property type="entry name" value="DUF4328"/>
</dbReference>
<name>A0ABT9R930_9ACTN</name>
<comment type="caution">
    <text evidence="3">The sequence shown here is derived from an EMBL/GenBank/DDBJ whole genome shotgun (WGS) entry which is preliminary data.</text>
</comment>
<dbReference type="EMBL" id="JAUSRB010000002">
    <property type="protein sequence ID" value="MDP9865386.1"/>
    <property type="molecule type" value="Genomic_DNA"/>
</dbReference>
<protein>
    <recommendedName>
        <fullName evidence="2">DUF4328 domain-containing protein</fullName>
    </recommendedName>
</protein>
<feature type="transmembrane region" description="Helical" evidence="1">
    <location>
        <begin position="56"/>
        <end position="82"/>
    </location>
</feature>
<gene>
    <name evidence="3" type="ORF">J2S55_004652</name>
</gene>
<organism evidence="3 4">
    <name type="scientific">Streptosporangium brasiliense</name>
    <dbReference type="NCBI Taxonomy" id="47480"/>
    <lineage>
        <taxon>Bacteria</taxon>
        <taxon>Bacillati</taxon>
        <taxon>Actinomycetota</taxon>
        <taxon>Actinomycetes</taxon>
        <taxon>Streptosporangiales</taxon>
        <taxon>Streptosporangiaceae</taxon>
        <taxon>Streptosporangium</taxon>
    </lineage>
</organism>
<feature type="transmembrane region" description="Helical" evidence="1">
    <location>
        <begin position="191"/>
        <end position="209"/>
    </location>
</feature>
<feature type="transmembrane region" description="Helical" evidence="1">
    <location>
        <begin position="145"/>
        <end position="171"/>
    </location>
</feature>
<evidence type="ECO:0000259" key="2">
    <source>
        <dbReference type="Pfam" id="PF14219"/>
    </source>
</evidence>
<dbReference type="Proteomes" id="UP001230426">
    <property type="component" value="Unassembled WGS sequence"/>
</dbReference>
<evidence type="ECO:0000256" key="1">
    <source>
        <dbReference type="SAM" id="Phobius"/>
    </source>
</evidence>
<keyword evidence="4" id="KW-1185">Reference proteome</keyword>
<dbReference type="RefSeq" id="WP_306864654.1">
    <property type="nucleotide sequence ID" value="NZ_JAUSRB010000002.1"/>
</dbReference>